<reference evidence="2" key="2">
    <citation type="submission" date="2020-07" db="EMBL/GenBank/DDBJ databases">
        <authorList>
            <person name="Vera ALvarez R."/>
            <person name="Arias-Moreno D.M."/>
            <person name="Jimenez-Jacinto V."/>
            <person name="Jimenez-Bremont J.F."/>
            <person name="Swaminathan K."/>
            <person name="Moose S.P."/>
            <person name="Guerrero-Gonzalez M.L."/>
            <person name="Marino-Ramirez L."/>
            <person name="Landsman D."/>
            <person name="Rodriguez-Kessler M."/>
            <person name="Delgado-Sanchez P."/>
        </authorList>
    </citation>
    <scope>NUCLEOTIDE SEQUENCE</scope>
    <source>
        <tissue evidence="2">Cladode</tissue>
    </source>
</reference>
<organism evidence="2">
    <name type="scientific">Opuntia streptacantha</name>
    <name type="common">Prickly pear cactus</name>
    <name type="synonym">Opuntia cardona</name>
    <dbReference type="NCBI Taxonomy" id="393608"/>
    <lineage>
        <taxon>Eukaryota</taxon>
        <taxon>Viridiplantae</taxon>
        <taxon>Streptophyta</taxon>
        <taxon>Embryophyta</taxon>
        <taxon>Tracheophyta</taxon>
        <taxon>Spermatophyta</taxon>
        <taxon>Magnoliopsida</taxon>
        <taxon>eudicotyledons</taxon>
        <taxon>Gunneridae</taxon>
        <taxon>Pentapetalae</taxon>
        <taxon>Caryophyllales</taxon>
        <taxon>Cactineae</taxon>
        <taxon>Cactaceae</taxon>
        <taxon>Opuntioideae</taxon>
        <taxon>Opuntia</taxon>
    </lineage>
</organism>
<name>A0A7C8YTZ8_OPUST</name>
<dbReference type="AlphaFoldDB" id="A0A7C8YTZ8"/>
<dbReference type="EMBL" id="GISG01054814">
    <property type="protein sequence ID" value="MBA4626071.1"/>
    <property type="molecule type" value="Transcribed_RNA"/>
</dbReference>
<feature type="compositionally biased region" description="Gly residues" evidence="1">
    <location>
        <begin position="115"/>
        <end position="125"/>
    </location>
</feature>
<protein>
    <submittedName>
        <fullName evidence="2">Uncharacterized protein</fullName>
    </submittedName>
</protein>
<evidence type="ECO:0000256" key="1">
    <source>
        <dbReference type="SAM" id="MobiDB-lite"/>
    </source>
</evidence>
<feature type="region of interest" description="Disordered" evidence="1">
    <location>
        <begin position="104"/>
        <end position="125"/>
    </location>
</feature>
<sequence length="125" mass="13304">MTRATAAAMISLGIRVRHEGVADVDEGVEDDRSMSGGVEAEEAAEEVVEILLREYLLLHDHLHHGLPKILIRILRLLHHCYALFDLIEADHLLDGPGRARAGVRGGTELGRRAGKGGGGVGSVGG</sequence>
<evidence type="ECO:0000313" key="2">
    <source>
        <dbReference type="EMBL" id="MBA4626071.1"/>
    </source>
</evidence>
<proteinExistence type="predicted"/>
<accession>A0A7C8YTZ8</accession>
<reference evidence="2" key="1">
    <citation type="journal article" date="2013" name="J. Plant Res.">
        <title>Effect of fungi and light on seed germination of three Opuntia species from semiarid lands of central Mexico.</title>
        <authorList>
            <person name="Delgado-Sanchez P."/>
            <person name="Jimenez-Bremont J.F."/>
            <person name="Guerrero-Gonzalez Mde L."/>
            <person name="Flores J."/>
        </authorList>
    </citation>
    <scope>NUCLEOTIDE SEQUENCE</scope>
    <source>
        <tissue evidence="2">Cladode</tissue>
    </source>
</reference>